<dbReference type="PANTHER" id="PTHR38459">
    <property type="entry name" value="PROPHAGE BACTOPRENOL-LINKED GLUCOSE TRANSLOCASE HOMOLOG"/>
    <property type="match status" value="1"/>
</dbReference>
<dbReference type="OrthoDB" id="7926501at2"/>
<dbReference type="InterPro" id="IPR051401">
    <property type="entry name" value="GtrA_CellWall_Glycosyl"/>
</dbReference>
<reference evidence="9" key="1">
    <citation type="submission" date="2016-11" db="EMBL/GenBank/DDBJ databases">
        <authorList>
            <person name="Varghese N."/>
            <person name="Submissions S."/>
        </authorList>
    </citation>
    <scope>NUCLEOTIDE SEQUENCE [LARGE SCALE GENOMIC DNA]</scope>
    <source>
        <strain evidence="9">DSM 14834</strain>
    </source>
</reference>
<feature type="transmembrane region" description="Helical" evidence="6">
    <location>
        <begin position="45"/>
        <end position="62"/>
    </location>
</feature>
<dbReference type="RefSeq" id="WP_072754749.1">
    <property type="nucleotide sequence ID" value="NZ_FQUK01000002.1"/>
</dbReference>
<evidence type="ECO:0000256" key="2">
    <source>
        <dbReference type="ARBA" id="ARBA00009399"/>
    </source>
</evidence>
<sequence length="137" mass="14724">MPAPPLPQSRPFLFIAVGGVASAIHWLVAVALVERLAFHPLAANGVGWLTAFGVSFAGHHCLTFRGHSVPVHHAAGRFFLLSALGFAINEATYALALKLSDLGYAVLLGIVLILVAALTWLVSRFWVFRDIGNEEKP</sequence>
<dbReference type="Proteomes" id="UP000242857">
    <property type="component" value="Unassembled WGS sequence"/>
</dbReference>
<feature type="domain" description="GtrA/DPMS transmembrane" evidence="7">
    <location>
        <begin position="14"/>
        <end position="128"/>
    </location>
</feature>
<protein>
    <submittedName>
        <fullName evidence="8">Putative flippase GtrA (Transmembrane translocase of bactoprenol-linked glucose)</fullName>
    </submittedName>
</protein>
<dbReference type="GO" id="GO:0005886">
    <property type="term" value="C:plasma membrane"/>
    <property type="evidence" value="ECO:0007669"/>
    <property type="project" value="TreeGrafter"/>
</dbReference>
<evidence type="ECO:0000256" key="6">
    <source>
        <dbReference type="SAM" id="Phobius"/>
    </source>
</evidence>
<gene>
    <name evidence="8" type="ORF">SAMN02745204_00173</name>
</gene>
<dbReference type="PANTHER" id="PTHR38459:SF1">
    <property type="entry name" value="PROPHAGE BACTOPRENOL-LINKED GLUCOSE TRANSLOCASE HOMOLOG"/>
    <property type="match status" value="1"/>
</dbReference>
<dbReference type="GO" id="GO:0000271">
    <property type="term" value="P:polysaccharide biosynthetic process"/>
    <property type="evidence" value="ECO:0007669"/>
    <property type="project" value="InterPro"/>
</dbReference>
<feature type="transmembrane region" description="Helical" evidence="6">
    <location>
        <begin position="74"/>
        <end position="96"/>
    </location>
</feature>
<proteinExistence type="inferred from homology"/>
<accession>A0A1M4SF01</accession>
<comment type="subcellular location">
    <subcellularLocation>
        <location evidence="1">Membrane</location>
        <topology evidence="1">Multi-pass membrane protein</topology>
    </subcellularLocation>
</comment>
<dbReference type="Pfam" id="PF04138">
    <property type="entry name" value="GtrA_DPMS_TM"/>
    <property type="match status" value="1"/>
</dbReference>
<keyword evidence="3 6" id="KW-0812">Transmembrane</keyword>
<dbReference type="STRING" id="213588.SAMN02745204_00173"/>
<feature type="transmembrane region" description="Helical" evidence="6">
    <location>
        <begin position="102"/>
        <end position="122"/>
    </location>
</feature>
<evidence type="ECO:0000256" key="1">
    <source>
        <dbReference type="ARBA" id="ARBA00004141"/>
    </source>
</evidence>
<comment type="similarity">
    <text evidence="2">Belongs to the GtrA family.</text>
</comment>
<evidence type="ECO:0000313" key="9">
    <source>
        <dbReference type="Proteomes" id="UP000242857"/>
    </source>
</evidence>
<organism evidence="8 9">
    <name type="scientific">Thermomonas hydrothermalis</name>
    <dbReference type="NCBI Taxonomy" id="213588"/>
    <lineage>
        <taxon>Bacteria</taxon>
        <taxon>Pseudomonadati</taxon>
        <taxon>Pseudomonadota</taxon>
        <taxon>Gammaproteobacteria</taxon>
        <taxon>Lysobacterales</taxon>
        <taxon>Lysobacteraceae</taxon>
        <taxon>Thermomonas</taxon>
    </lineage>
</organism>
<evidence type="ECO:0000313" key="8">
    <source>
        <dbReference type="EMBL" id="SHE30761.1"/>
    </source>
</evidence>
<dbReference type="InterPro" id="IPR007267">
    <property type="entry name" value="GtrA_DPMS_TM"/>
</dbReference>
<dbReference type="EMBL" id="FQUK01000002">
    <property type="protein sequence ID" value="SHE30761.1"/>
    <property type="molecule type" value="Genomic_DNA"/>
</dbReference>
<evidence type="ECO:0000256" key="4">
    <source>
        <dbReference type="ARBA" id="ARBA00022989"/>
    </source>
</evidence>
<dbReference type="AlphaFoldDB" id="A0A1M4SF01"/>
<evidence type="ECO:0000256" key="5">
    <source>
        <dbReference type="ARBA" id="ARBA00023136"/>
    </source>
</evidence>
<name>A0A1M4SF01_9GAMM</name>
<keyword evidence="4 6" id="KW-1133">Transmembrane helix</keyword>
<evidence type="ECO:0000256" key="3">
    <source>
        <dbReference type="ARBA" id="ARBA00022692"/>
    </source>
</evidence>
<feature type="transmembrane region" description="Helical" evidence="6">
    <location>
        <begin position="12"/>
        <end position="33"/>
    </location>
</feature>
<keyword evidence="5 6" id="KW-0472">Membrane</keyword>
<evidence type="ECO:0000259" key="7">
    <source>
        <dbReference type="Pfam" id="PF04138"/>
    </source>
</evidence>
<keyword evidence="9" id="KW-1185">Reference proteome</keyword>